<evidence type="ECO:0000259" key="3">
    <source>
        <dbReference type="Pfam" id="PF05569"/>
    </source>
</evidence>
<gene>
    <name evidence="4" type="ORF">HX018_11240</name>
</gene>
<evidence type="ECO:0000256" key="2">
    <source>
        <dbReference type="SAM" id="Phobius"/>
    </source>
</evidence>
<feature type="transmembrane region" description="Helical" evidence="2">
    <location>
        <begin position="37"/>
        <end position="58"/>
    </location>
</feature>
<keyword evidence="1" id="KW-0998">Cell outer membrane</keyword>
<dbReference type="Pfam" id="PF05569">
    <property type="entry name" value="Peptidase_M56"/>
    <property type="match status" value="1"/>
</dbReference>
<dbReference type="Proteomes" id="UP001170954">
    <property type="component" value="Unassembled WGS sequence"/>
</dbReference>
<dbReference type="Gene3D" id="2.170.130.10">
    <property type="entry name" value="TonB-dependent receptor, plug domain"/>
    <property type="match status" value="2"/>
</dbReference>
<keyword evidence="1 2" id="KW-0472">Membrane</keyword>
<accession>A0ABT7NNI1</accession>
<feature type="transmembrane region" description="Helical" evidence="2">
    <location>
        <begin position="128"/>
        <end position="147"/>
    </location>
</feature>
<dbReference type="EMBL" id="JACAGK010000029">
    <property type="protein sequence ID" value="MDM1048807.1"/>
    <property type="molecule type" value="Genomic_DNA"/>
</dbReference>
<evidence type="ECO:0000313" key="4">
    <source>
        <dbReference type="EMBL" id="MDM1048807.1"/>
    </source>
</evidence>
<comment type="similarity">
    <text evidence="1">Belongs to the TonB-dependent receptor family.</text>
</comment>
<feature type="transmembrane region" description="Helical" evidence="2">
    <location>
        <begin position="6"/>
        <end position="25"/>
    </location>
</feature>
<sequence length="710" mass="80694">MESLLTYLLQVNLLIVIIFLGYQLLLKGLTFYMLNRVYFLVATLYAFIYPFLDIKSWFAKQVELPIGEVFNYIPFVLEEKASYFSLSDLLLMIASVGAIAFFTKLLIQLFSLLRIHLHSEPSAWREYLFRNVIFPIAPFSFFNKIYVHKAQHLEKELHDIFKHEHVHVEGHHTWDVLLFEIVLVSCWYNPFVWLMRKAVRQNLEYLTDQQVLDKGVDRQTYQYSLLHVTKQGASVGISNQFNFKTLKKRIMMMNKKRSSKLELSKYAFLLPVFILAGATFTLNKAEAKIETVVIKAAETNVSEIGYKLSENIIQQDTTKKKASSQQTEEVVVTGFQSNNANVKELSGLTFSAEQSDTLKGKINNVKVVRGFKARSFNQLIDQDANKDKIIVIDGKVMPKDFDLSLIDDRRVDNVEILTGKDALAIDPKAKDGIISITTRKEGDPVSRVWRIEKNSMSPTKNDLRLTGRGVSVLGLSREGKNMSYEIDGKKVSEEDVKKIKHEDIHSIDMKLETGKTEDGKEKKTNLIKVFTKAYVKEHNLPMQDSLKGRLSGVRIRPNPNGENGKLTFRSNAEKGKIVWVVNEKVVESEEADKLDPNNISSVYVVKDKTEIATYGDDVEGVIKIITKDSPLAVNRPKTNQDVMISTSAKDLPNNAIYFIDDKQASKKDVDNLKSEKIKTVKVIKGDKAVKDYGDKGKNGVILITTRKAKD</sequence>
<dbReference type="InterPro" id="IPR037066">
    <property type="entry name" value="Plug_dom_sf"/>
</dbReference>
<dbReference type="InterPro" id="IPR052173">
    <property type="entry name" value="Beta-lactam_resp_regulator"/>
</dbReference>
<evidence type="ECO:0000256" key="1">
    <source>
        <dbReference type="PROSITE-ProRule" id="PRU01360"/>
    </source>
</evidence>
<feature type="transmembrane region" description="Helical" evidence="2">
    <location>
        <begin position="176"/>
        <end position="195"/>
    </location>
</feature>
<dbReference type="InterPro" id="IPR008756">
    <property type="entry name" value="Peptidase_M56"/>
</dbReference>
<keyword evidence="2" id="KW-1133">Transmembrane helix</keyword>
<reference evidence="4" key="2">
    <citation type="journal article" date="2022" name="Sci. Total Environ.">
        <title>Prevalence, transmission, and molecular epidemiology of tet(X)-positive bacteria among humans, animals, and environmental niches in China: An epidemiological, and genomic-based study.</title>
        <authorList>
            <person name="Dong N."/>
            <person name="Zeng Y."/>
            <person name="Cai C."/>
            <person name="Sun C."/>
            <person name="Lu J."/>
            <person name="Liu C."/>
            <person name="Zhou H."/>
            <person name="Sun Q."/>
            <person name="Shu L."/>
            <person name="Wang H."/>
            <person name="Wang Y."/>
            <person name="Wang S."/>
            <person name="Wu C."/>
            <person name="Chan E.W."/>
            <person name="Chen G."/>
            <person name="Shen Z."/>
            <person name="Chen S."/>
            <person name="Zhang R."/>
        </authorList>
    </citation>
    <scope>NUCLEOTIDE SEQUENCE</scope>
    <source>
        <strain evidence="4">R1692</strain>
    </source>
</reference>
<proteinExistence type="inferred from homology"/>
<dbReference type="PANTHER" id="PTHR34978">
    <property type="entry name" value="POSSIBLE SENSOR-TRANSDUCER PROTEIN BLAR"/>
    <property type="match status" value="1"/>
</dbReference>
<protein>
    <recommendedName>
        <fullName evidence="3">Peptidase M56 domain-containing protein</fullName>
    </recommendedName>
</protein>
<keyword evidence="1 2" id="KW-0812">Transmembrane</keyword>
<feature type="transmembrane region" description="Helical" evidence="2">
    <location>
        <begin position="89"/>
        <end position="107"/>
    </location>
</feature>
<comment type="caution">
    <text evidence="4">The sequence shown here is derived from an EMBL/GenBank/DDBJ whole genome shotgun (WGS) entry which is preliminary data.</text>
</comment>
<dbReference type="PANTHER" id="PTHR34978:SF3">
    <property type="entry name" value="SLR0241 PROTEIN"/>
    <property type="match status" value="1"/>
</dbReference>
<keyword evidence="5" id="KW-1185">Reference proteome</keyword>
<organism evidence="4 5">
    <name type="scientific">Sphingobacterium hotanense</name>
    <dbReference type="NCBI Taxonomy" id="649196"/>
    <lineage>
        <taxon>Bacteria</taxon>
        <taxon>Pseudomonadati</taxon>
        <taxon>Bacteroidota</taxon>
        <taxon>Sphingobacteriia</taxon>
        <taxon>Sphingobacteriales</taxon>
        <taxon>Sphingobacteriaceae</taxon>
        <taxon>Sphingobacterium</taxon>
    </lineage>
</organism>
<evidence type="ECO:0000313" key="5">
    <source>
        <dbReference type="Proteomes" id="UP001170954"/>
    </source>
</evidence>
<name>A0ABT7NNI1_9SPHI</name>
<dbReference type="InterPro" id="IPR039426">
    <property type="entry name" value="TonB-dep_rcpt-like"/>
</dbReference>
<keyword evidence="1" id="KW-0813">Transport</keyword>
<feature type="domain" description="Peptidase M56" evidence="3">
    <location>
        <begin position="153"/>
        <end position="253"/>
    </location>
</feature>
<feature type="transmembrane region" description="Helical" evidence="2">
    <location>
        <begin position="263"/>
        <end position="282"/>
    </location>
</feature>
<dbReference type="PROSITE" id="PS52016">
    <property type="entry name" value="TONB_DEPENDENT_REC_3"/>
    <property type="match status" value="1"/>
</dbReference>
<dbReference type="RefSeq" id="WP_286651481.1">
    <property type="nucleotide sequence ID" value="NZ_JACAGK010000029.1"/>
</dbReference>
<keyword evidence="1" id="KW-1134">Transmembrane beta strand</keyword>
<comment type="subcellular location">
    <subcellularLocation>
        <location evidence="1">Cell outer membrane</location>
        <topology evidence="1">Multi-pass membrane protein</topology>
    </subcellularLocation>
</comment>
<reference evidence="4" key="1">
    <citation type="submission" date="2020-06" db="EMBL/GenBank/DDBJ databases">
        <authorList>
            <person name="Dong N."/>
        </authorList>
    </citation>
    <scope>NUCLEOTIDE SEQUENCE</scope>
    <source>
        <strain evidence="4">R1692</strain>
    </source>
</reference>